<dbReference type="AlphaFoldDB" id="A0AAW2R5S6"/>
<feature type="compositionally biased region" description="Polar residues" evidence="1">
    <location>
        <begin position="1"/>
        <end position="15"/>
    </location>
</feature>
<proteinExistence type="predicted"/>
<accession>A0AAW2R5S6</accession>
<evidence type="ECO:0000256" key="1">
    <source>
        <dbReference type="SAM" id="MobiDB-lite"/>
    </source>
</evidence>
<dbReference type="EMBL" id="JACGWM010000004">
    <property type="protein sequence ID" value="KAL0375567.1"/>
    <property type="molecule type" value="Genomic_DNA"/>
</dbReference>
<gene>
    <name evidence="2" type="ORF">Scaly_0674300</name>
</gene>
<protein>
    <recommendedName>
        <fullName evidence="3">Transposase</fullName>
    </recommendedName>
</protein>
<reference evidence="2" key="1">
    <citation type="submission" date="2020-06" db="EMBL/GenBank/DDBJ databases">
        <authorList>
            <person name="Li T."/>
            <person name="Hu X."/>
            <person name="Zhang T."/>
            <person name="Song X."/>
            <person name="Zhang H."/>
            <person name="Dai N."/>
            <person name="Sheng W."/>
            <person name="Hou X."/>
            <person name="Wei L."/>
        </authorList>
    </citation>
    <scope>NUCLEOTIDE SEQUENCE</scope>
    <source>
        <strain evidence="2">KEN8</strain>
        <tissue evidence="2">Leaf</tissue>
    </source>
</reference>
<reference evidence="2" key="2">
    <citation type="journal article" date="2024" name="Plant">
        <title>Genomic evolution and insights into agronomic trait innovations of Sesamum species.</title>
        <authorList>
            <person name="Miao H."/>
            <person name="Wang L."/>
            <person name="Qu L."/>
            <person name="Liu H."/>
            <person name="Sun Y."/>
            <person name="Le M."/>
            <person name="Wang Q."/>
            <person name="Wei S."/>
            <person name="Zheng Y."/>
            <person name="Lin W."/>
            <person name="Duan Y."/>
            <person name="Cao H."/>
            <person name="Xiong S."/>
            <person name="Wang X."/>
            <person name="Wei L."/>
            <person name="Li C."/>
            <person name="Ma Q."/>
            <person name="Ju M."/>
            <person name="Zhao R."/>
            <person name="Li G."/>
            <person name="Mu C."/>
            <person name="Tian Q."/>
            <person name="Mei H."/>
            <person name="Zhang T."/>
            <person name="Gao T."/>
            <person name="Zhang H."/>
        </authorList>
    </citation>
    <scope>NUCLEOTIDE SEQUENCE</scope>
    <source>
        <strain evidence="2">KEN8</strain>
    </source>
</reference>
<dbReference type="PANTHER" id="PTHR22930:SF265">
    <property type="entry name" value="MYB_SANT-LIKE DOMAIN, HARBINGER TRANSPOSASE-DERIVED NUCLEASE DOMAIN-CONTAINING PROTEIN"/>
    <property type="match status" value="1"/>
</dbReference>
<feature type="region of interest" description="Disordered" evidence="1">
    <location>
        <begin position="1"/>
        <end position="104"/>
    </location>
</feature>
<comment type="caution">
    <text evidence="2">The sequence shown here is derived from an EMBL/GenBank/DDBJ whole genome shotgun (WGS) entry which is preliminary data.</text>
</comment>
<sequence length="250" mass="28046">MMSPNEYTSSPQPSETCAGPSGNGRRVRRNMSELHAKKCDTMDRLNESLQGKIDQSGPKATESIERATSYNMESSCDKGGPVANSTSESLGTPGTPESNESDVPQEFDCVGAMHGTLIPAWVPYVDQNRHRSRKGSLAQNILAVCDFDMNFTYVYAGWEGSAVDARVLDHAVSQDRTFPFPPIVRDAQLLSKPPNRYSHCMLHISQLHLYSDEADMCLINKRLVTLYLYKTWHIGDIWRALDFHRIYIGR</sequence>
<organism evidence="2">
    <name type="scientific">Sesamum calycinum</name>
    <dbReference type="NCBI Taxonomy" id="2727403"/>
    <lineage>
        <taxon>Eukaryota</taxon>
        <taxon>Viridiplantae</taxon>
        <taxon>Streptophyta</taxon>
        <taxon>Embryophyta</taxon>
        <taxon>Tracheophyta</taxon>
        <taxon>Spermatophyta</taxon>
        <taxon>Magnoliopsida</taxon>
        <taxon>eudicotyledons</taxon>
        <taxon>Gunneridae</taxon>
        <taxon>Pentapetalae</taxon>
        <taxon>asterids</taxon>
        <taxon>lamiids</taxon>
        <taxon>Lamiales</taxon>
        <taxon>Pedaliaceae</taxon>
        <taxon>Sesamum</taxon>
    </lineage>
</organism>
<evidence type="ECO:0000313" key="2">
    <source>
        <dbReference type="EMBL" id="KAL0375567.1"/>
    </source>
</evidence>
<name>A0AAW2R5S6_9LAMI</name>
<feature type="compositionally biased region" description="Basic and acidic residues" evidence="1">
    <location>
        <begin position="30"/>
        <end position="46"/>
    </location>
</feature>
<evidence type="ECO:0008006" key="3">
    <source>
        <dbReference type="Google" id="ProtNLM"/>
    </source>
</evidence>
<feature type="compositionally biased region" description="Polar residues" evidence="1">
    <location>
        <begin position="83"/>
        <end position="98"/>
    </location>
</feature>
<dbReference type="PANTHER" id="PTHR22930">
    <property type="match status" value="1"/>
</dbReference>
<dbReference type="InterPro" id="IPR045249">
    <property type="entry name" value="HARBI1-like"/>
</dbReference>